<dbReference type="GO" id="GO:0005829">
    <property type="term" value="C:cytosol"/>
    <property type="evidence" value="ECO:0007669"/>
    <property type="project" value="TreeGrafter"/>
</dbReference>
<proteinExistence type="inferred from homology"/>
<evidence type="ECO:0000313" key="7">
    <source>
        <dbReference type="EMBL" id="GAG10173.1"/>
    </source>
</evidence>
<evidence type="ECO:0000256" key="4">
    <source>
        <dbReference type="ARBA" id="ARBA00023143"/>
    </source>
</evidence>
<reference evidence="7" key="1">
    <citation type="journal article" date="2014" name="Front. Microbiol.">
        <title>High frequency of phylogenetically diverse reductive dehalogenase-homologous genes in deep subseafloor sedimentary metagenomes.</title>
        <authorList>
            <person name="Kawai M."/>
            <person name="Futagami T."/>
            <person name="Toyoda A."/>
            <person name="Takaki Y."/>
            <person name="Nishi S."/>
            <person name="Hori S."/>
            <person name="Arai W."/>
            <person name="Tsubouchi T."/>
            <person name="Morono Y."/>
            <person name="Uchiyama I."/>
            <person name="Ito T."/>
            <person name="Fujiyama A."/>
            <person name="Inagaki F."/>
            <person name="Takami H."/>
        </authorList>
    </citation>
    <scope>NUCLEOTIDE SEQUENCE</scope>
    <source>
        <strain evidence="7">Expedition CK06-06</strain>
    </source>
</reference>
<dbReference type="GO" id="GO:0009424">
    <property type="term" value="C:bacterial-type flagellum hook"/>
    <property type="evidence" value="ECO:0007669"/>
    <property type="project" value="TreeGrafter"/>
</dbReference>
<dbReference type="InterPro" id="IPR020013">
    <property type="entry name" value="Flagellar_FlgE/F/G"/>
</dbReference>
<dbReference type="Pfam" id="PF07559">
    <property type="entry name" value="FlgE_D2"/>
    <property type="match status" value="1"/>
</dbReference>
<evidence type="ECO:0000259" key="6">
    <source>
        <dbReference type="Pfam" id="PF07559"/>
    </source>
</evidence>
<dbReference type="InterPro" id="IPR037925">
    <property type="entry name" value="FlgE/F/G-like"/>
</dbReference>
<dbReference type="EMBL" id="BARS01024632">
    <property type="protein sequence ID" value="GAG10173.1"/>
    <property type="molecule type" value="Genomic_DNA"/>
</dbReference>
<keyword evidence="4" id="KW-0975">Bacterial flagellum</keyword>
<dbReference type="InterPro" id="IPR011491">
    <property type="entry name" value="FlgE_D2"/>
</dbReference>
<evidence type="ECO:0000256" key="3">
    <source>
        <dbReference type="ARBA" id="ARBA00019015"/>
    </source>
</evidence>
<name>X0VCF3_9ZZZZ</name>
<evidence type="ECO:0000256" key="2">
    <source>
        <dbReference type="ARBA" id="ARBA00009677"/>
    </source>
</evidence>
<dbReference type="SUPFAM" id="SSF117143">
    <property type="entry name" value="Flagellar hook protein flgE"/>
    <property type="match status" value="1"/>
</dbReference>
<dbReference type="GO" id="GO:0009425">
    <property type="term" value="C:bacterial-type flagellum basal body"/>
    <property type="evidence" value="ECO:0007669"/>
    <property type="project" value="UniProtKB-SubCell"/>
</dbReference>
<dbReference type="Pfam" id="PF06429">
    <property type="entry name" value="Flg_bbr_C"/>
    <property type="match status" value="1"/>
</dbReference>
<comment type="caution">
    <text evidence="7">The sequence shown here is derived from an EMBL/GenBank/DDBJ whole genome shotgun (WGS) entry which is preliminary data.</text>
</comment>
<dbReference type="PANTHER" id="PTHR30435:SF1">
    <property type="entry name" value="FLAGELLAR HOOK PROTEIN FLGE"/>
    <property type="match status" value="1"/>
</dbReference>
<evidence type="ECO:0000256" key="1">
    <source>
        <dbReference type="ARBA" id="ARBA00004117"/>
    </source>
</evidence>
<feature type="non-terminal residue" evidence="7">
    <location>
        <position position="1"/>
    </location>
</feature>
<comment type="subcellular location">
    <subcellularLocation>
        <location evidence="1">Bacterial flagellum basal body</location>
    </subcellularLocation>
</comment>
<dbReference type="AlphaFoldDB" id="X0VCF3"/>
<dbReference type="Gene3D" id="2.60.98.20">
    <property type="entry name" value="Flagellar hook protein FlgE"/>
    <property type="match status" value="1"/>
</dbReference>
<sequence length="197" mass="20373">VSTWSYTVTESDDSLSLTGGATGSVSFNEGGTLISTNPTLGIDYTNGASDATITLGFGDLTQLSGSSTVDPVSQDGLSSGSLVDFRVNEYGEVLGLYSNGLSRLIGQLALASFGNPGGLLRMGQNMFGVSPNSGLAQIGAAGQGKRGIISSGFLEMSNVDLAREFTDMIVAQRGFQANARVVSTSDDILQEVVNLKR</sequence>
<dbReference type="GO" id="GO:0071978">
    <property type="term" value="P:bacterial-type flagellum-dependent swarming motility"/>
    <property type="evidence" value="ECO:0007669"/>
    <property type="project" value="TreeGrafter"/>
</dbReference>
<dbReference type="InterPro" id="IPR037058">
    <property type="entry name" value="Falgellar_hook_FlgE_sf"/>
</dbReference>
<gene>
    <name evidence="7" type="ORF">S01H1_39082</name>
</gene>
<accession>X0VCF3</accession>
<evidence type="ECO:0000259" key="5">
    <source>
        <dbReference type="Pfam" id="PF06429"/>
    </source>
</evidence>
<feature type="domain" description="Flagellar hook protein FlgE D2" evidence="6">
    <location>
        <begin position="3"/>
        <end position="76"/>
    </location>
</feature>
<dbReference type="PANTHER" id="PTHR30435">
    <property type="entry name" value="FLAGELLAR PROTEIN"/>
    <property type="match status" value="1"/>
</dbReference>
<dbReference type="NCBIfam" id="TIGR03506">
    <property type="entry name" value="FlgEFG_subfam"/>
    <property type="match status" value="1"/>
</dbReference>
<feature type="domain" description="Flagellar basal-body/hook protein C-terminal" evidence="5">
    <location>
        <begin position="151"/>
        <end position="195"/>
    </location>
</feature>
<protein>
    <recommendedName>
        <fullName evidence="3">Flagellar hook protein FlgE</fullName>
    </recommendedName>
</protein>
<dbReference type="InterPro" id="IPR010930">
    <property type="entry name" value="Flg_bb/hook_C_dom"/>
</dbReference>
<comment type="similarity">
    <text evidence="2">Belongs to the flagella basal body rod proteins family.</text>
</comment>
<organism evidence="7">
    <name type="scientific">marine sediment metagenome</name>
    <dbReference type="NCBI Taxonomy" id="412755"/>
    <lineage>
        <taxon>unclassified sequences</taxon>
        <taxon>metagenomes</taxon>
        <taxon>ecological metagenomes</taxon>
    </lineage>
</organism>